<keyword evidence="3" id="KW-1185">Reference proteome</keyword>
<name>A0ABN7YJE1_9BURK</name>
<protein>
    <recommendedName>
        <fullName evidence="4">Antitoxin</fullName>
    </recommendedName>
</protein>
<dbReference type="Gene3D" id="3.40.1620.10">
    <property type="entry name" value="YefM-like domain"/>
    <property type="match status" value="1"/>
</dbReference>
<evidence type="ECO:0000313" key="2">
    <source>
        <dbReference type="EMBL" id="CAG9173589.1"/>
    </source>
</evidence>
<dbReference type="RefSeq" id="WP_222201497.1">
    <property type="nucleotide sequence ID" value="NZ_CAJZAH010000002.1"/>
</dbReference>
<dbReference type="SUPFAM" id="SSF143120">
    <property type="entry name" value="YefM-like"/>
    <property type="match status" value="1"/>
</dbReference>
<organism evidence="2 3">
    <name type="scientific">Cupriavidus respiraculi</name>
    <dbReference type="NCBI Taxonomy" id="195930"/>
    <lineage>
        <taxon>Bacteria</taxon>
        <taxon>Pseudomonadati</taxon>
        <taxon>Pseudomonadota</taxon>
        <taxon>Betaproteobacteria</taxon>
        <taxon>Burkholderiales</taxon>
        <taxon>Burkholderiaceae</taxon>
        <taxon>Cupriavidus</taxon>
    </lineage>
</organism>
<dbReference type="InterPro" id="IPR036165">
    <property type="entry name" value="YefM-like_sf"/>
</dbReference>
<gene>
    <name evidence="2" type="ORF">LMG21510_02306</name>
</gene>
<evidence type="ECO:0008006" key="4">
    <source>
        <dbReference type="Google" id="ProtNLM"/>
    </source>
</evidence>
<dbReference type="Proteomes" id="UP000721236">
    <property type="component" value="Unassembled WGS sequence"/>
</dbReference>
<comment type="caution">
    <text evidence="2">The sequence shown here is derived from an EMBL/GenBank/DDBJ whole genome shotgun (WGS) entry which is preliminary data.</text>
</comment>
<proteinExistence type="inferred from homology"/>
<evidence type="ECO:0000313" key="3">
    <source>
        <dbReference type="Proteomes" id="UP000721236"/>
    </source>
</evidence>
<reference evidence="2 3" key="1">
    <citation type="submission" date="2021-08" db="EMBL/GenBank/DDBJ databases">
        <authorList>
            <person name="Peeters C."/>
        </authorList>
    </citation>
    <scope>NUCLEOTIDE SEQUENCE [LARGE SCALE GENOMIC DNA]</scope>
    <source>
        <strain evidence="2 3">LMG 21510</strain>
    </source>
</reference>
<evidence type="ECO:0000256" key="1">
    <source>
        <dbReference type="ARBA" id="ARBA00009981"/>
    </source>
</evidence>
<sequence length="104" mass="11024">MSTVNLQKAQSELPSLVDAVVRGTEAEVIIEGRDGAPAAVLLAFSPALRAALHHLTAAPALREPAAAPPEGKRRLGVAAGKYRIPADIDRANEDIRRMFEGESD</sequence>
<dbReference type="EMBL" id="CAJZAH010000002">
    <property type="protein sequence ID" value="CAG9173589.1"/>
    <property type="molecule type" value="Genomic_DNA"/>
</dbReference>
<comment type="similarity">
    <text evidence="1">Belongs to the phD/YefM antitoxin family.</text>
</comment>
<accession>A0ABN7YJE1</accession>